<keyword evidence="7" id="KW-0067">ATP-binding</keyword>
<accession>A0A127V8C1</accession>
<evidence type="ECO:0000256" key="5">
    <source>
        <dbReference type="ARBA" id="ARBA00022741"/>
    </source>
</evidence>
<dbReference type="InterPro" id="IPR011006">
    <property type="entry name" value="CheY-like_superfamily"/>
</dbReference>
<keyword evidence="8" id="KW-0902">Two-component regulatory system</keyword>
<dbReference type="PROSITE" id="PS50110">
    <property type="entry name" value="RESPONSE_REGULATORY"/>
    <property type="match status" value="1"/>
</dbReference>
<evidence type="ECO:0000256" key="9">
    <source>
        <dbReference type="ARBA" id="ARBA00023015"/>
    </source>
</evidence>
<evidence type="ECO:0000313" key="17">
    <source>
        <dbReference type="Proteomes" id="UP000071561"/>
    </source>
</evidence>
<evidence type="ECO:0000259" key="14">
    <source>
        <dbReference type="PROSITE" id="PS50109"/>
    </source>
</evidence>
<dbReference type="Gene3D" id="1.10.10.60">
    <property type="entry name" value="Homeodomain-like"/>
    <property type="match status" value="1"/>
</dbReference>
<keyword evidence="12" id="KW-1133">Transmembrane helix</keyword>
<dbReference type="PROSITE" id="PS01124">
    <property type="entry name" value="HTH_ARAC_FAMILY_2"/>
    <property type="match status" value="1"/>
</dbReference>
<dbReference type="Pfam" id="PF07494">
    <property type="entry name" value="Reg_prop"/>
    <property type="match status" value="7"/>
</dbReference>
<dbReference type="InterPro" id="IPR005467">
    <property type="entry name" value="His_kinase_dom"/>
</dbReference>
<dbReference type="InterPro" id="IPR011123">
    <property type="entry name" value="Y_Y_Y"/>
</dbReference>
<dbReference type="FunFam" id="2.60.40.10:FF:000791">
    <property type="entry name" value="Two-component system sensor histidine kinase/response regulator"/>
    <property type="match status" value="1"/>
</dbReference>
<dbReference type="OrthoDB" id="9809670at2"/>
<keyword evidence="4" id="KW-0808">Transferase</keyword>
<dbReference type="Pfam" id="PF12833">
    <property type="entry name" value="HTH_18"/>
    <property type="match status" value="1"/>
</dbReference>
<dbReference type="FunFam" id="3.30.565.10:FF:000037">
    <property type="entry name" value="Hybrid sensor histidine kinase/response regulator"/>
    <property type="match status" value="1"/>
</dbReference>
<keyword evidence="12" id="KW-0812">Transmembrane</keyword>
<dbReference type="Pfam" id="PF00512">
    <property type="entry name" value="HisKA"/>
    <property type="match status" value="1"/>
</dbReference>
<dbReference type="SUPFAM" id="SSF46689">
    <property type="entry name" value="Homeodomain-like"/>
    <property type="match status" value="1"/>
</dbReference>
<keyword evidence="10" id="KW-0804">Transcription</keyword>
<feature type="domain" description="Response regulatory" evidence="15">
    <location>
        <begin position="1133"/>
        <end position="1248"/>
    </location>
</feature>
<dbReference type="InterPro" id="IPR009057">
    <property type="entry name" value="Homeodomain-like_sf"/>
</dbReference>
<evidence type="ECO:0000256" key="2">
    <source>
        <dbReference type="ARBA" id="ARBA00012438"/>
    </source>
</evidence>
<keyword evidence="17" id="KW-1185">Reference proteome</keyword>
<evidence type="ECO:0000259" key="13">
    <source>
        <dbReference type="PROSITE" id="PS01124"/>
    </source>
</evidence>
<dbReference type="Pfam" id="PF02518">
    <property type="entry name" value="HATPase_c"/>
    <property type="match status" value="1"/>
</dbReference>
<dbReference type="SMART" id="SM00448">
    <property type="entry name" value="REC"/>
    <property type="match status" value="1"/>
</dbReference>
<evidence type="ECO:0000256" key="8">
    <source>
        <dbReference type="ARBA" id="ARBA00023012"/>
    </source>
</evidence>
<evidence type="ECO:0000256" key="11">
    <source>
        <dbReference type="PROSITE-ProRule" id="PRU00169"/>
    </source>
</evidence>
<dbReference type="RefSeq" id="WP_068396247.1">
    <property type="nucleotide sequence ID" value="NZ_CP014504.1"/>
</dbReference>
<dbReference type="Gene3D" id="3.40.50.2300">
    <property type="match status" value="1"/>
</dbReference>
<dbReference type="Pfam" id="PF00072">
    <property type="entry name" value="Response_reg"/>
    <property type="match status" value="1"/>
</dbReference>
<dbReference type="GO" id="GO:0043565">
    <property type="term" value="F:sequence-specific DNA binding"/>
    <property type="evidence" value="ECO:0007669"/>
    <property type="project" value="InterPro"/>
</dbReference>
<dbReference type="GO" id="GO:0003700">
    <property type="term" value="F:DNA-binding transcription factor activity"/>
    <property type="evidence" value="ECO:0007669"/>
    <property type="project" value="InterPro"/>
</dbReference>
<name>A0A127V8C1_9SPHI</name>
<keyword evidence="3 11" id="KW-0597">Phosphoprotein</keyword>
<dbReference type="SMART" id="SM00388">
    <property type="entry name" value="HisKA"/>
    <property type="match status" value="1"/>
</dbReference>
<reference evidence="16 17" key="1">
    <citation type="submission" date="2016-03" db="EMBL/GenBank/DDBJ databases">
        <title>Complete genome sequence of Pedobacter cryoconitis PAMC 27485.</title>
        <authorList>
            <person name="Lee J."/>
            <person name="Kim O.-S."/>
        </authorList>
    </citation>
    <scope>NUCLEOTIDE SEQUENCE [LARGE SCALE GENOMIC DNA]</scope>
    <source>
        <strain evidence="16 17">PAMC 27485</strain>
    </source>
</reference>
<evidence type="ECO:0000256" key="1">
    <source>
        <dbReference type="ARBA" id="ARBA00000085"/>
    </source>
</evidence>
<dbReference type="InterPro" id="IPR036097">
    <property type="entry name" value="HisK_dim/P_sf"/>
</dbReference>
<dbReference type="PANTHER" id="PTHR43547">
    <property type="entry name" value="TWO-COMPONENT HISTIDINE KINASE"/>
    <property type="match status" value="1"/>
</dbReference>
<dbReference type="CDD" id="cd00082">
    <property type="entry name" value="HisKA"/>
    <property type="match status" value="1"/>
</dbReference>
<sequence>MGYQVIRVLITKILFVINALTNSITTKMRLLQLIIFVVFFGIQPYAVQAQLWSENSGKSLYGDYAFKTYTIADGLPSKSTTATFKDSRGFIWVGTENGLCRFDGYTFKIFNHKPADSTSISNNFVSSIVEDRKGMLWVGTMDGLNRMDPMTEKFQSFYHKESLPSSISNNKIWALLCDRQGIIWVGTDDGFNRYHESTRSFTAYQPNSKLPYTMVGKSVNAIIEDKQGQLWLGNWSGGLNRFDKRTQRFSNFRQKQLPGSKNPNDIWTLTSDKNGMIWVGTYWNGLFRFDTGTNSFTPITPPDKSSTGVYSILPLTEHILLVGGNNGFYWLDTRNNKWEAIKNLVNYPFGGAYKDKDNIIWINAKNGFLKIDSKQYKFELEDLKLGNTEVKSIASKDDRLWIGTNKGLFVFDYRTGQLSVLKKNGTKNSLKSNDISKLYFDTKGILWILTEDGFDSYNLQKKEFSHHFHHSILGSLFNEDVFRDILEAEPGIYYLATDAGLKIYNSFNNTFKHYYSNKNDKYALSNNHLYSLLKDQNGEIWIGTYGGGLNHFNPVTGRFRAFGPAENSGSGVSSNIIRGLFRDSGNNIWVSTPDGLNKYDFKRKRFVVYSKVDGFSSNVFRDVTEDRKGNIWVTTENGLSKLNPANMVINNFDEADGVYVNSVMLNNGESIYLAGARGGVIKFNPLTIQFNKMVPPVYFTDFQLFNKSIVADSGGPLRQNLNIATELTLDYEQSVFSFEFVGLNYRHSEKNQYAYMLIGFDKKWNYVGTQRKATYTNLNPGTYKLWIRASNNDGVWNKEGRVLMICIRSPWYWRWWAYVVYAVAAGLLIYLYFIYRKKQDELKYKIRVASIESEKEKELSEKKLSFFTNISHEFRTPLTLIINPIKELLYHDDKNVDISNLNIVYRNAKRLLSLVDQLLLFRKADSGADLLKAADLEIVNLCKEVYLCFSHLASSRNIRYEFLSAATHIWIYADRGKLEIAIFNLLSNAIKFTPDGGSVKLEILEASDRLTIQISDTGCGIPEAAGEKIYNRFYQEADENSSLRTGFGIGLFLVRNFIESHGGSITYKSIANQGTTFSVELLKGKCHINPDQLIPETGMSSQLLMELSDEHGIQSEQLITEQYDHDLTSEKKSILIIDDNPSIRNYLIGIFKAQYQLFVAESGEQGMEMIREILPDFIISDVMMQGITGIEICSLVKEDAALCHIPVVLLTASTSPEIKLKGLEIGADDYISKPFDKDLLMARVAGILKSKNSLQKYFYNEITLNPNNSKISAEYRDFLQQCIQIVELYITDPNFNIQVLADEIGMSRSNLFVKIKSISGRSSNSFIRFIRLRKAAEIFINTDNTISETMFMVGIIDSKYFRAQFHKLFNMNPSDYIRKYRKNFSNQISLGKGIKTNPGRFDP</sequence>
<evidence type="ECO:0000256" key="10">
    <source>
        <dbReference type="ARBA" id="ARBA00023163"/>
    </source>
</evidence>
<dbReference type="Proteomes" id="UP000071561">
    <property type="component" value="Chromosome"/>
</dbReference>
<dbReference type="PATRIC" id="fig|188932.3.peg.630"/>
<evidence type="ECO:0000259" key="15">
    <source>
        <dbReference type="PROSITE" id="PS50110"/>
    </source>
</evidence>
<dbReference type="InterPro" id="IPR036890">
    <property type="entry name" value="HATPase_C_sf"/>
</dbReference>
<dbReference type="InterPro" id="IPR015943">
    <property type="entry name" value="WD40/YVTN_repeat-like_dom_sf"/>
</dbReference>
<dbReference type="Gene3D" id="1.10.287.130">
    <property type="match status" value="1"/>
</dbReference>
<feature type="domain" description="Histidine kinase" evidence="14">
    <location>
        <begin position="869"/>
        <end position="1085"/>
    </location>
</feature>
<dbReference type="EC" id="2.7.13.3" evidence="2"/>
<evidence type="ECO:0000256" key="7">
    <source>
        <dbReference type="ARBA" id="ARBA00022840"/>
    </source>
</evidence>
<dbReference type="SUPFAM" id="SSF101898">
    <property type="entry name" value="NHL repeat"/>
    <property type="match status" value="1"/>
</dbReference>
<evidence type="ECO:0000313" key="16">
    <source>
        <dbReference type="EMBL" id="AMP97564.1"/>
    </source>
</evidence>
<feature type="transmembrane region" description="Helical" evidence="12">
    <location>
        <begin position="815"/>
        <end position="835"/>
    </location>
</feature>
<dbReference type="PROSITE" id="PS50109">
    <property type="entry name" value="HIS_KIN"/>
    <property type="match status" value="1"/>
</dbReference>
<dbReference type="KEGG" id="pcm:AY601_0614"/>
<dbReference type="SMART" id="SM00387">
    <property type="entry name" value="HATPase_c"/>
    <property type="match status" value="1"/>
</dbReference>
<proteinExistence type="predicted"/>
<keyword evidence="9" id="KW-0805">Transcription regulation</keyword>
<dbReference type="EMBL" id="CP014504">
    <property type="protein sequence ID" value="AMP97564.1"/>
    <property type="molecule type" value="Genomic_DNA"/>
</dbReference>
<keyword evidence="6 16" id="KW-0418">Kinase</keyword>
<dbReference type="PANTHER" id="PTHR43547:SF2">
    <property type="entry name" value="HYBRID SIGNAL TRANSDUCTION HISTIDINE KINASE C"/>
    <property type="match status" value="1"/>
</dbReference>
<dbReference type="PRINTS" id="PR00344">
    <property type="entry name" value="BCTRLSENSOR"/>
</dbReference>
<feature type="transmembrane region" description="Helical" evidence="12">
    <location>
        <begin position="30"/>
        <end position="47"/>
    </location>
</feature>
<protein>
    <recommendedName>
        <fullName evidence="2">histidine kinase</fullName>
        <ecNumber evidence="2">2.7.13.3</ecNumber>
    </recommendedName>
</protein>
<dbReference type="Gene3D" id="2.60.40.10">
    <property type="entry name" value="Immunoglobulins"/>
    <property type="match status" value="1"/>
</dbReference>
<dbReference type="SUPFAM" id="SSF52172">
    <property type="entry name" value="CheY-like"/>
    <property type="match status" value="1"/>
</dbReference>
<dbReference type="InterPro" id="IPR003661">
    <property type="entry name" value="HisK_dim/P_dom"/>
</dbReference>
<dbReference type="GO" id="GO:0000155">
    <property type="term" value="F:phosphorelay sensor kinase activity"/>
    <property type="evidence" value="ECO:0007669"/>
    <property type="project" value="InterPro"/>
</dbReference>
<dbReference type="CDD" id="cd00075">
    <property type="entry name" value="HATPase"/>
    <property type="match status" value="1"/>
</dbReference>
<dbReference type="InterPro" id="IPR011110">
    <property type="entry name" value="Reg_prop"/>
</dbReference>
<evidence type="ECO:0000256" key="6">
    <source>
        <dbReference type="ARBA" id="ARBA00022777"/>
    </source>
</evidence>
<dbReference type="InterPro" id="IPR004358">
    <property type="entry name" value="Sig_transdc_His_kin-like_C"/>
</dbReference>
<evidence type="ECO:0000256" key="3">
    <source>
        <dbReference type="ARBA" id="ARBA00022553"/>
    </source>
</evidence>
<dbReference type="InterPro" id="IPR013783">
    <property type="entry name" value="Ig-like_fold"/>
</dbReference>
<dbReference type="Gene3D" id="3.30.565.10">
    <property type="entry name" value="Histidine kinase-like ATPase, C-terminal domain"/>
    <property type="match status" value="1"/>
</dbReference>
<dbReference type="SUPFAM" id="SSF55874">
    <property type="entry name" value="ATPase domain of HSP90 chaperone/DNA topoisomerase II/histidine kinase"/>
    <property type="match status" value="1"/>
</dbReference>
<keyword evidence="5" id="KW-0547">Nucleotide-binding</keyword>
<keyword evidence="12" id="KW-0472">Membrane</keyword>
<feature type="domain" description="HTH araC/xylS-type" evidence="13">
    <location>
        <begin position="1280"/>
        <end position="1379"/>
    </location>
</feature>
<feature type="modified residue" description="4-aspartylphosphate" evidence="11">
    <location>
        <position position="1181"/>
    </location>
</feature>
<dbReference type="InterPro" id="IPR001789">
    <property type="entry name" value="Sig_transdc_resp-reg_receiver"/>
</dbReference>
<evidence type="ECO:0000256" key="12">
    <source>
        <dbReference type="SAM" id="Phobius"/>
    </source>
</evidence>
<dbReference type="FunFam" id="1.10.287.130:FF:000045">
    <property type="entry name" value="Two-component system sensor histidine kinase/response regulator"/>
    <property type="match status" value="1"/>
</dbReference>
<dbReference type="SUPFAM" id="SSF63829">
    <property type="entry name" value="Calcium-dependent phosphotriesterase"/>
    <property type="match status" value="2"/>
</dbReference>
<dbReference type="GO" id="GO:0005524">
    <property type="term" value="F:ATP binding"/>
    <property type="evidence" value="ECO:0007669"/>
    <property type="project" value="UniProtKB-KW"/>
</dbReference>
<dbReference type="Pfam" id="PF07495">
    <property type="entry name" value="Y_Y_Y"/>
    <property type="match status" value="1"/>
</dbReference>
<dbReference type="Gene3D" id="2.130.10.10">
    <property type="entry name" value="YVTN repeat-like/Quinoprotein amine dehydrogenase"/>
    <property type="match status" value="3"/>
</dbReference>
<comment type="catalytic activity">
    <reaction evidence="1">
        <text>ATP + protein L-histidine = ADP + protein N-phospho-L-histidine.</text>
        <dbReference type="EC" id="2.7.13.3"/>
    </reaction>
</comment>
<dbReference type="InterPro" id="IPR003594">
    <property type="entry name" value="HATPase_dom"/>
</dbReference>
<dbReference type="InterPro" id="IPR018060">
    <property type="entry name" value="HTH_AraC"/>
</dbReference>
<evidence type="ECO:0000256" key="4">
    <source>
        <dbReference type="ARBA" id="ARBA00022679"/>
    </source>
</evidence>
<dbReference type="SUPFAM" id="SSF47384">
    <property type="entry name" value="Homodimeric domain of signal transducing histidine kinase"/>
    <property type="match status" value="1"/>
</dbReference>
<dbReference type="SMART" id="SM00342">
    <property type="entry name" value="HTH_ARAC"/>
    <property type="match status" value="1"/>
</dbReference>
<organism evidence="16 17">
    <name type="scientific">Pedobacter cryoconitis</name>
    <dbReference type="NCBI Taxonomy" id="188932"/>
    <lineage>
        <taxon>Bacteria</taxon>
        <taxon>Pseudomonadati</taxon>
        <taxon>Bacteroidota</taxon>
        <taxon>Sphingobacteriia</taxon>
        <taxon>Sphingobacteriales</taxon>
        <taxon>Sphingobacteriaceae</taxon>
        <taxon>Pedobacter</taxon>
    </lineage>
</organism>
<gene>
    <name evidence="16" type="ORF">AY601_0614</name>
</gene>